<evidence type="ECO:0000256" key="8">
    <source>
        <dbReference type="SAM" id="MobiDB-lite"/>
    </source>
</evidence>
<evidence type="ECO:0000313" key="9">
    <source>
        <dbReference type="EMBL" id="KAG0563602.1"/>
    </source>
</evidence>
<comment type="similarity">
    <text evidence="2">Belongs to the glycosyltransferase 92 family.</text>
</comment>
<dbReference type="PANTHER" id="PTHR21461">
    <property type="entry name" value="GLYCOSYLTRANSFERASE FAMILY 92 PROTEIN"/>
    <property type="match status" value="1"/>
</dbReference>
<evidence type="ECO:0008006" key="11">
    <source>
        <dbReference type="Google" id="ProtNLM"/>
    </source>
</evidence>
<feature type="region of interest" description="Disordered" evidence="8">
    <location>
        <begin position="76"/>
        <end position="317"/>
    </location>
</feature>
<dbReference type="PANTHER" id="PTHR21461:SF88">
    <property type="entry name" value="GLYCOSYLTRANSFERASE FAMILY 92 PROTEIN"/>
    <property type="match status" value="1"/>
</dbReference>
<feature type="compositionally biased region" description="Acidic residues" evidence="8">
    <location>
        <begin position="251"/>
        <end position="262"/>
    </location>
</feature>
<evidence type="ECO:0000256" key="1">
    <source>
        <dbReference type="ARBA" id="ARBA00004167"/>
    </source>
</evidence>
<feature type="compositionally biased region" description="Polar residues" evidence="8">
    <location>
        <begin position="101"/>
        <end position="123"/>
    </location>
</feature>
<protein>
    <recommendedName>
        <fullName evidence="11">Glycosyltransferase family 92 protein</fullName>
    </recommendedName>
</protein>
<dbReference type="Proteomes" id="UP000822688">
    <property type="component" value="Chromosome 8"/>
</dbReference>
<dbReference type="AlphaFoldDB" id="A0A8T0H3C8"/>
<organism evidence="9 10">
    <name type="scientific">Ceratodon purpureus</name>
    <name type="common">Fire moss</name>
    <name type="synonym">Dicranum purpureum</name>
    <dbReference type="NCBI Taxonomy" id="3225"/>
    <lineage>
        <taxon>Eukaryota</taxon>
        <taxon>Viridiplantae</taxon>
        <taxon>Streptophyta</taxon>
        <taxon>Embryophyta</taxon>
        <taxon>Bryophyta</taxon>
        <taxon>Bryophytina</taxon>
        <taxon>Bryopsida</taxon>
        <taxon>Dicranidae</taxon>
        <taxon>Pseudoditrichales</taxon>
        <taxon>Ditrichaceae</taxon>
        <taxon>Ceratodon</taxon>
    </lineage>
</organism>
<keyword evidence="4" id="KW-0808">Transferase</keyword>
<dbReference type="GO" id="GO:0005737">
    <property type="term" value="C:cytoplasm"/>
    <property type="evidence" value="ECO:0007669"/>
    <property type="project" value="TreeGrafter"/>
</dbReference>
<evidence type="ECO:0000313" key="10">
    <source>
        <dbReference type="Proteomes" id="UP000822688"/>
    </source>
</evidence>
<dbReference type="GO" id="GO:0016757">
    <property type="term" value="F:glycosyltransferase activity"/>
    <property type="evidence" value="ECO:0007669"/>
    <property type="project" value="UniProtKB-KW"/>
</dbReference>
<sequence length="734" mass="81395">MRARRDSTVRGVVLSLLSAIVLLIPLSVALNRLSFGPSSNQGFNLAEVFSSPPGTKPLETVASTPPFSSYISKNSSFEADSEDVISRDFSSPEYDDPISQDPVTESSAYAPSPDDSQTASEFSQPEYDDSRFPDFELDSSDIAPSPSENMATKSEDLEAEYSDSPTAHWVENADVSSPEGGVESAGNGTSFVEPDESYVSSFFDAEVQRPDSVPTAREEEDPADTESLLSNSTQPVEEPPAQVEFERSWENVDDLTDPDSEVSAEVKNPDSTELFAASPLPGPSDDVVSHPTGAPSSLTSDILEPGPTNRSEANRQRAFRPTSVPHYSFVQFSAYRQSVHTFFVTGISSHVARTFDHDKIAHTCEWHPANGTVPLSVHSDPKKFVETEARMIYIKSDENSGTYSPTIINCTFAKPVGANRNGGLLVLRISTGYGRSDLNNLPVVAMEELAGEVDIVMTPPEKLPFKYAFCGAPMHGKLSAEWILQWITYHHYLAQGRGHFFFYNLGGLAELDKSQFQQFLDAGLLSITDILDPTLTSDYPTWYYHQVLFINDCLHRSRFMAEHVFFIDYDEFVQIPAPDTLARFMKRHKDQPWISLGSIPANTQDCRTPPGEAEQPLARMLWRRPQPGCKLKPEEADPWLCIGPVGRRKYVVNPRHTFAVGVHWVTIPKKGLNLKAQEARIVHYRGSQQLDNPVCSVEVREGSLEEQAVLQNGWVRDESVAMVYAKAKSFLNMS</sequence>
<proteinExistence type="inferred from homology"/>
<dbReference type="GO" id="GO:0016020">
    <property type="term" value="C:membrane"/>
    <property type="evidence" value="ECO:0007669"/>
    <property type="project" value="UniProtKB-SubCell"/>
</dbReference>
<accession>A0A8T0H3C8</accession>
<keyword evidence="10" id="KW-1185">Reference proteome</keyword>
<dbReference type="EMBL" id="CM026429">
    <property type="protein sequence ID" value="KAG0563602.1"/>
    <property type="molecule type" value="Genomic_DNA"/>
</dbReference>
<keyword evidence="7" id="KW-0472">Membrane</keyword>
<dbReference type="InterPro" id="IPR008166">
    <property type="entry name" value="Glyco_transf_92"/>
</dbReference>
<comment type="caution">
    <text evidence="9">The sequence shown here is derived from an EMBL/GenBank/DDBJ whole genome shotgun (WGS) entry which is preliminary data.</text>
</comment>
<comment type="subcellular location">
    <subcellularLocation>
        <location evidence="1">Membrane</location>
        <topology evidence="1">Single-pass membrane protein</topology>
    </subcellularLocation>
</comment>
<name>A0A8T0H3C8_CERPU</name>
<evidence type="ECO:0000256" key="6">
    <source>
        <dbReference type="ARBA" id="ARBA00022989"/>
    </source>
</evidence>
<evidence type="ECO:0000256" key="4">
    <source>
        <dbReference type="ARBA" id="ARBA00022679"/>
    </source>
</evidence>
<gene>
    <name evidence="9" type="ORF">KC19_8G044500</name>
</gene>
<keyword evidence="5" id="KW-0812">Transmembrane</keyword>
<keyword evidence="6" id="KW-1133">Transmembrane helix</keyword>
<evidence type="ECO:0000256" key="7">
    <source>
        <dbReference type="ARBA" id="ARBA00023136"/>
    </source>
</evidence>
<evidence type="ECO:0000256" key="5">
    <source>
        <dbReference type="ARBA" id="ARBA00022692"/>
    </source>
</evidence>
<reference evidence="9" key="1">
    <citation type="submission" date="2020-06" db="EMBL/GenBank/DDBJ databases">
        <title>WGS assembly of Ceratodon purpureus strain R40.</title>
        <authorList>
            <person name="Carey S.B."/>
            <person name="Jenkins J."/>
            <person name="Shu S."/>
            <person name="Lovell J.T."/>
            <person name="Sreedasyam A."/>
            <person name="Maumus F."/>
            <person name="Tiley G.P."/>
            <person name="Fernandez-Pozo N."/>
            <person name="Barry K."/>
            <person name="Chen C."/>
            <person name="Wang M."/>
            <person name="Lipzen A."/>
            <person name="Daum C."/>
            <person name="Saski C.A."/>
            <person name="Payton A.C."/>
            <person name="Mcbreen J.C."/>
            <person name="Conrad R.E."/>
            <person name="Kollar L.M."/>
            <person name="Olsson S."/>
            <person name="Huttunen S."/>
            <person name="Landis J.B."/>
            <person name="Wickett N.J."/>
            <person name="Johnson M.G."/>
            <person name="Rensing S.A."/>
            <person name="Grimwood J."/>
            <person name="Schmutz J."/>
            <person name="Mcdaniel S.F."/>
        </authorList>
    </citation>
    <scope>NUCLEOTIDE SEQUENCE</scope>
    <source>
        <strain evidence="9">R40</strain>
    </source>
</reference>
<evidence type="ECO:0000256" key="3">
    <source>
        <dbReference type="ARBA" id="ARBA00022676"/>
    </source>
</evidence>
<keyword evidence="3" id="KW-0328">Glycosyltransferase</keyword>
<evidence type="ECO:0000256" key="2">
    <source>
        <dbReference type="ARBA" id="ARBA00007647"/>
    </source>
</evidence>
<dbReference type="Pfam" id="PF01697">
    <property type="entry name" value="Glyco_transf_92"/>
    <property type="match status" value="1"/>
</dbReference>